<keyword evidence="1 3" id="KW-0808">Transferase</keyword>
<dbReference type="GO" id="GO:0016746">
    <property type="term" value="F:acyltransferase activity"/>
    <property type="evidence" value="ECO:0007669"/>
    <property type="project" value="UniProtKB-KW"/>
</dbReference>
<evidence type="ECO:0000313" key="4">
    <source>
        <dbReference type="Proteomes" id="UP001595724"/>
    </source>
</evidence>
<keyword evidence="4" id="KW-1185">Reference proteome</keyword>
<organism evidence="3 4">
    <name type="scientific">Luteimonas notoginsengisoli</name>
    <dbReference type="NCBI Taxonomy" id="1578200"/>
    <lineage>
        <taxon>Bacteria</taxon>
        <taxon>Pseudomonadati</taxon>
        <taxon>Pseudomonadota</taxon>
        <taxon>Gammaproteobacteria</taxon>
        <taxon>Lysobacterales</taxon>
        <taxon>Lysobacteraceae</taxon>
        <taxon>Luteimonas</taxon>
    </lineage>
</organism>
<dbReference type="EC" id="2.3.1.-" evidence="3"/>
<gene>
    <name evidence="3" type="ORF">ACFOM9_07335</name>
</gene>
<proteinExistence type="predicted"/>
<dbReference type="PANTHER" id="PTHR13947:SF37">
    <property type="entry name" value="LD18367P"/>
    <property type="match status" value="1"/>
</dbReference>
<dbReference type="Proteomes" id="UP001595724">
    <property type="component" value="Unassembled WGS sequence"/>
</dbReference>
<dbReference type="InterPro" id="IPR050769">
    <property type="entry name" value="NAT_camello-type"/>
</dbReference>
<protein>
    <submittedName>
        <fullName evidence="3">GNAT family N-acetyltransferase</fullName>
        <ecNumber evidence="3">2.3.1.-</ecNumber>
    </submittedName>
</protein>
<dbReference type="RefSeq" id="WP_386708334.1">
    <property type="nucleotide sequence ID" value="NZ_JBHRYF010000003.1"/>
</dbReference>
<reference evidence="4" key="1">
    <citation type="journal article" date="2019" name="Int. J. Syst. Evol. Microbiol.">
        <title>The Global Catalogue of Microorganisms (GCM) 10K type strain sequencing project: providing services to taxonomists for standard genome sequencing and annotation.</title>
        <authorList>
            <consortium name="The Broad Institute Genomics Platform"/>
            <consortium name="The Broad Institute Genome Sequencing Center for Infectious Disease"/>
            <person name="Wu L."/>
            <person name="Ma J."/>
        </authorList>
    </citation>
    <scope>NUCLEOTIDE SEQUENCE [LARGE SCALE GENOMIC DNA]</scope>
    <source>
        <strain evidence="4">KCTC 42211</strain>
    </source>
</reference>
<evidence type="ECO:0000313" key="3">
    <source>
        <dbReference type="EMBL" id="MFC3659887.1"/>
    </source>
</evidence>
<comment type="caution">
    <text evidence="3">The sequence shown here is derived from an EMBL/GenBank/DDBJ whole genome shotgun (WGS) entry which is preliminary data.</text>
</comment>
<dbReference type="InterPro" id="IPR016181">
    <property type="entry name" value="Acyl_CoA_acyltransferase"/>
</dbReference>
<dbReference type="InterPro" id="IPR000182">
    <property type="entry name" value="GNAT_dom"/>
</dbReference>
<dbReference type="PANTHER" id="PTHR13947">
    <property type="entry name" value="GNAT FAMILY N-ACETYLTRANSFERASE"/>
    <property type="match status" value="1"/>
</dbReference>
<dbReference type="EMBL" id="JBHRYF010000003">
    <property type="protein sequence ID" value="MFC3659887.1"/>
    <property type="molecule type" value="Genomic_DNA"/>
</dbReference>
<name>A0ABV7UUB1_9GAMM</name>
<sequence length="192" mass="20974">MRGDLAWPRHAYRQRITDIDIQPRRCEPGDEAALALVGKATFLETFAGVLGGNEIVGHCATAHTIELYRTWLADPFHAAWLVEASPGEAPVGYMVIAPPQLPLPDTSGDLELKRIYVLSRFQGGGIGKRLIAAAVAHCASVRARRLLLGVYADNHSAIGFYERAGFRKLGSRRFNVGGKDYDDDIMGMPLDA</sequence>
<evidence type="ECO:0000256" key="1">
    <source>
        <dbReference type="ARBA" id="ARBA00022679"/>
    </source>
</evidence>
<dbReference type="Gene3D" id="3.40.630.30">
    <property type="match status" value="1"/>
</dbReference>
<keyword evidence="3" id="KW-0012">Acyltransferase</keyword>
<evidence type="ECO:0000259" key="2">
    <source>
        <dbReference type="PROSITE" id="PS51186"/>
    </source>
</evidence>
<dbReference type="CDD" id="cd04301">
    <property type="entry name" value="NAT_SF"/>
    <property type="match status" value="1"/>
</dbReference>
<feature type="domain" description="N-acetyltransferase" evidence="2">
    <location>
        <begin position="21"/>
        <end position="191"/>
    </location>
</feature>
<dbReference type="PROSITE" id="PS51186">
    <property type="entry name" value="GNAT"/>
    <property type="match status" value="1"/>
</dbReference>
<dbReference type="Pfam" id="PF00583">
    <property type="entry name" value="Acetyltransf_1"/>
    <property type="match status" value="1"/>
</dbReference>
<accession>A0ABV7UUB1</accession>
<dbReference type="SUPFAM" id="SSF55729">
    <property type="entry name" value="Acyl-CoA N-acyltransferases (Nat)"/>
    <property type="match status" value="1"/>
</dbReference>